<dbReference type="InterPro" id="IPR012337">
    <property type="entry name" value="RNaseH-like_sf"/>
</dbReference>
<feature type="compositionally biased region" description="Polar residues" evidence="1">
    <location>
        <begin position="77"/>
        <end position="88"/>
    </location>
</feature>
<dbReference type="Gene3D" id="3.30.420.10">
    <property type="entry name" value="Ribonuclease H-like superfamily/Ribonuclease H"/>
    <property type="match status" value="1"/>
</dbReference>
<dbReference type="Proteomes" id="UP001652661">
    <property type="component" value="Chromosome 3L"/>
</dbReference>
<proteinExistence type="predicted"/>
<feature type="region of interest" description="Disordered" evidence="1">
    <location>
        <begin position="181"/>
        <end position="213"/>
    </location>
</feature>
<name>A0ABM3C6Z7_DROKI</name>
<dbReference type="InterPro" id="IPR050951">
    <property type="entry name" value="Retrovirus_Pol_polyprotein"/>
</dbReference>
<feature type="region of interest" description="Disordered" evidence="1">
    <location>
        <begin position="75"/>
        <end position="97"/>
    </location>
</feature>
<accession>A0ABM3C6Z7</accession>
<evidence type="ECO:0000313" key="3">
    <source>
        <dbReference type="RefSeq" id="XP_041632253.1"/>
    </source>
</evidence>
<dbReference type="InterPro" id="IPR036397">
    <property type="entry name" value="RNaseH_sf"/>
</dbReference>
<dbReference type="PANTHER" id="PTHR37984:SF5">
    <property type="entry name" value="PROTEIN NYNRIN-LIKE"/>
    <property type="match status" value="1"/>
</dbReference>
<dbReference type="RefSeq" id="XP_041632253.1">
    <property type="nucleotide sequence ID" value="XM_041776319.1"/>
</dbReference>
<reference evidence="3" key="1">
    <citation type="submission" date="2025-08" db="UniProtKB">
        <authorList>
            <consortium name="RefSeq"/>
        </authorList>
    </citation>
    <scope>IDENTIFICATION</scope>
    <source>
        <strain evidence="3">14028-0561.14</strain>
        <tissue evidence="3">Whole fly</tissue>
    </source>
</reference>
<gene>
    <name evidence="3" type="primary">LOC121502622</name>
</gene>
<evidence type="ECO:0000256" key="1">
    <source>
        <dbReference type="SAM" id="MobiDB-lite"/>
    </source>
</evidence>
<sequence length="213" mass="24092">MELQHTAPYTPQQNPTERANRTIKTMLALYLDGAQQNTWDELLPELSLAINSSVSDTTGFSPAFIVQGREPRLPNTLFDQATPTHTSNQPPPGKKAEQMQELFRIVKDNSERASNEQRRHYNLRRREWRPAVGSLVLLRRHVLSKASEGFTAKLAAKYDGPYKVHKFLSPNLLQLQVPGSRRRRTAGLGDVKEYHYEDTDDDEPPAAAEGTKS</sequence>
<protein>
    <recommendedName>
        <fullName evidence="4">Integrase catalytic domain-containing protein</fullName>
    </recommendedName>
</protein>
<evidence type="ECO:0008006" key="4">
    <source>
        <dbReference type="Google" id="ProtNLM"/>
    </source>
</evidence>
<dbReference type="PANTHER" id="PTHR37984">
    <property type="entry name" value="PROTEIN CBG26694"/>
    <property type="match status" value="1"/>
</dbReference>
<dbReference type="GeneID" id="121502622"/>
<dbReference type="SUPFAM" id="SSF53098">
    <property type="entry name" value="Ribonuclease H-like"/>
    <property type="match status" value="1"/>
</dbReference>
<evidence type="ECO:0000313" key="2">
    <source>
        <dbReference type="Proteomes" id="UP001652661"/>
    </source>
</evidence>
<keyword evidence="2" id="KW-1185">Reference proteome</keyword>
<organism evidence="2 3">
    <name type="scientific">Drosophila kikkawai</name>
    <name type="common">Fruit fly</name>
    <dbReference type="NCBI Taxonomy" id="30033"/>
    <lineage>
        <taxon>Eukaryota</taxon>
        <taxon>Metazoa</taxon>
        <taxon>Ecdysozoa</taxon>
        <taxon>Arthropoda</taxon>
        <taxon>Hexapoda</taxon>
        <taxon>Insecta</taxon>
        <taxon>Pterygota</taxon>
        <taxon>Neoptera</taxon>
        <taxon>Endopterygota</taxon>
        <taxon>Diptera</taxon>
        <taxon>Brachycera</taxon>
        <taxon>Muscomorpha</taxon>
        <taxon>Ephydroidea</taxon>
        <taxon>Drosophilidae</taxon>
        <taxon>Drosophila</taxon>
        <taxon>Sophophora</taxon>
    </lineage>
</organism>